<dbReference type="InterPro" id="IPR005135">
    <property type="entry name" value="Endo/exonuclease/phosphatase"/>
</dbReference>
<dbReference type="Proteomes" id="UP001186944">
    <property type="component" value="Unassembled WGS sequence"/>
</dbReference>
<dbReference type="GO" id="GO:0003824">
    <property type="term" value="F:catalytic activity"/>
    <property type="evidence" value="ECO:0007669"/>
    <property type="project" value="InterPro"/>
</dbReference>
<feature type="non-terminal residue" evidence="2">
    <location>
        <position position="1"/>
    </location>
</feature>
<protein>
    <recommendedName>
        <fullName evidence="1">Endonuclease/exonuclease/phosphatase domain-containing protein</fullName>
    </recommendedName>
</protein>
<dbReference type="Pfam" id="PF03372">
    <property type="entry name" value="Exo_endo_phos"/>
    <property type="match status" value="1"/>
</dbReference>
<sequence length="310" mass="34592">YFCLFQYWYYNDVVSLVQTVHKSFPYTFSAVHKSTTQLLGKTKLLYRPGPCLKGSVLKVMAKMFSQGCLHSKSELDTLHCAVKKANVMDLPQECITCITMSGVDRILSDCVGATSGGINVPALVLLSKLPLRNTKNVDFLPGIKQLVPRSLSLCGDGLGPVACTHTTADLGKVYYEPNLLKTFKSWKEQNLNDATKLVKDLLPQPRAIIMGDLNCGPDEPSRAVKGDFTDSFKQFTRNNYTTPFVRLVGKCTFCAENTLVPYKDNWNLDHILLRGHEAKSAKRIFDEPIPGKDYPTSDHYGIQITIETKD</sequence>
<evidence type="ECO:0000313" key="3">
    <source>
        <dbReference type="Proteomes" id="UP001186944"/>
    </source>
</evidence>
<keyword evidence="3" id="KW-1185">Reference proteome</keyword>
<name>A0AA88XIC2_PINIB</name>
<reference evidence="2" key="1">
    <citation type="submission" date="2019-08" db="EMBL/GenBank/DDBJ databases">
        <title>The improved chromosome-level genome for the pearl oyster Pinctada fucata martensii using PacBio sequencing and Hi-C.</title>
        <authorList>
            <person name="Zheng Z."/>
        </authorList>
    </citation>
    <scope>NUCLEOTIDE SEQUENCE</scope>
    <source>
        <strain evidence="2">ZZ-2019</strain>
        <tissue evidence="2">Adductor muscle</tissue>
    </source>
</reference>
<accession>A0AA88XIC2</accession>
<dbReference type="EMBL" id="VSWD01000012">
    <property type="protein sequence ID" value="KAK3085772.1"/>
    <property type="molecule type" value="Genomic_DNA"/>
</dbReference>
<evidence type="ECO:0000259" key="1">
    <source>
        <dbReference type="Pfam" id="PF03372"/>
    </source>
</evidence>
<dbReference type="SUPFAM" id="SSF56219">
    <property type="entry name" value="DNase I-like"/>
    <property type="match status" value="1"/>
</dbReference>
<dbReference type="AlphaFoldDB" id="A0AA88XIC2"/>
<proteinExistence type="predicted"/>
<gene>
    <name evidence="2" type="ORF">FSP39_008523</name>
</gene>
<dbReference type="Gene3D" id="3.60.10.10">
    <property type="entry name" value="Endonuclease/exonuclease/phosphatase"/>
    <property type="match status" value="1"/>
</dbReference>
<organism evidence="2 3">
    <name type="scientific">Pinctada imbricata</name>
    <name type="common">Atlantic pearl-oyster</name>
    <name type="synonym">Pinctada martensii</name>
    <dbReference type="NCBI Taxonomy" id="66713"/>
    <lineage>
        <taxon>Eukaryota</taxon>
        <taxon>Metazoa</taxon>
        <taxon>Spiralia</taxon>
        <taxon>Lophotrochozoa</taxon>
        <taxon>Mollusca</taxon>
        <taxon>Bivalvia</taxon>
        <taxon>Autobranchia</taxon>
        <taxon>Pteriomorphia</taxon>
        <taxon>Pterioida</taxon>
        <taxon>Pterioidea</taxon>
        <taxon>Pteriidae</taxon>
        <taxon>Pinctada</taxon>
    </lineage>
</organism>
<comment type="caution">
    <text evidence="2">The sequence shown here is derived from an EMBL/GenBank/DDBJ whole genome shotgun (WGS) entry which is preliminary data.</text>
</comment>
<evidence type="ECO:0000313" key="2">
    <source>
        <dbReference type="EMBL" id="KAK3085772.1"/>
    </source>
</evidence>
<feature type="domain" description="Endonuclease/exonuclease/phosphatase" evidence="1">
    <location>
        <begin position="123"/>
        <end position="299"/>
    </location>
</feature>
<dbReference type="InterPro" id="IPR036691">
    <property type="entry name" value="Endo/exonu/phosph_ase_sf"/>
</dbReference>